<evidence type="ECO:0000256" key="3">
    <source>
        <dbReference type="ARBA" id="ARBA00022781"/>
    </source>
</evidence>
<evidence type="ECO:0000313" key="9">
    <source>
        <dbReference type="Proteomes" id="UP000199226"/>
    </source>
</evidence>
<dbReference type="AlphaFoldDB" id="A0A1G9U6C2"/>
<evidence type="ECO:0000313" key="8">
    <source>
        <dbReference type="EMBL" id="SDM55402.1"/>
    </source>
</evidence>
<keyword evidence="2 7" id="KW-0813">Transport</keyword>
<dbReference type="Proteomes" id="UP000199226">
    <property type="component" value="Unassembled WGS sequence"/>
</dbReference>
<evidence type="ECO:0000256" key="1">
    <source>
        <dbReference type="ARBA" id="ARBA00004370"/>
    </source>
</evidence>
<comment type="function">
    <text evidence="7">This protein is part of the stalk that links CF(0) to CF(1). It either transmits conformational changes from CF(0) to CF(1) or is implicated in proton conduction.</text>
</comment>
<dbReference type="Pfam" id="PF00213">
    <property type="entry name" value="OSCP"/>
    <property type="match status" value="1"/>
</dbReference>
<sequence length="179" mass="19862">MSEIQVASRYAKALIDLAAEQNVVEPVKKDIELFLDTCRANPQLQAILKNPIISLDKKANILDGLFGDKLNKMILSFFKIVIRKGRAEVLYGTGKEFINQYNILKNVVKATVTSASPLSPDNITQIEEVVKQATKGEVILTALVDPELIGGFILKVGDKQFDTSLSSKLNKLKKEFQQN</sequence>
<keyword evidence="7" id="KW-1003">Cell membrane</keyword>
<name>A0A1G9U6C2_9SPHI</name>
<dbReference type="RefSeq" id="WP_090704998.1">
    <property type="nucleotide sequence ID" value="NZ_FNHH01000015.1"/>
</dbReference>
<organism evidence="8 9">
    <name type="scientific">Daejeonella rubra</name>
    <dbReference type="NCBI Taxonomy" id="990371"/>
    <lineage>
        <taxon>Bacteria</taxon>
        <taxon>Pseudomonadati</taxon>
        <taxon>Bacteroidota</taxon>
        <taxon>Sphingobacteriia</taxon>
        <taxon>Sphingobacteriales</taxon>
        <taxon>Sphingobacteriaceae</taxon>
        <taxon>Daejeonella</taxon>
    </lineage>
</organism>
<dbReference type="OrthoDB" id="9802471at2"/>
<dbReference type="Gene3D" id="1.10.520.20">
    <property type="entry name" value="N-terminal domain of the delta subunit of the F1F0-ATP synthase"/>
    <property type="match status" value="1"/>
</dbReference>
<dbReference type="HAMAP" id="MF_01416">
    <property type="entry name" value="ATP_synth_delta_bact"/>
    <property type="match status" value="1"/>
</dbReference>
<keyword evidence="9" id="KW-1185">Reference proteome</keyword>
<protein>
    <recommendedName>
        <fullName evidence="7">ATP synthase subunit delta</fullName>
    </recommendedName>
    <alternativeName>
        <fullName evidence="7">ATP synthase F(1) sector subunit delta</fullName>
    </alternativeName>
    <alternativeName>
        <fullName evidence="7">F-type ATPase subunit delta</fullName>
        <shortName evidence="7">F-ATPase subunit delta</shortName>
    </alternativeName>
</protein>
<evidence type="ECO:0000256" key="5">
    <source>
        <dbReference type="ARBA" id="ARBA00023136"/>
    </source>
</evidence>
<dbReference type="InterPro" id="IPR020781">
    <property type="entry name" value="ATPase_OSCP/d_CS"/>
</dbReference>
<gene>
    <name evidence="7" type="primary">atpH</name>
    <name evidence="8" type="ORF">SAMN05421813_11564</name>
</gene>
<dbReference type="PANTHER" id="PTHR11910">
    <property type="entry name" value="ATP SYNTHASE DELTA CHAIN"/>
    <property type="match status" value="1"/>
</dbReference>
<keyword evidence="6 7" id="KW-0066">ATP synthesis</keyword>
<comment type="function">
    <text evidence="7">F(1)F(0) ATP synthase produces ATP from ADP in the presence of a proton or sodium gradient. F-type ATPases consist of two structural domains, F(1) containing the extramembraneous catalytic core and F(0) containing the membrane proton channel, linked together by a central stalk and a peripheral stalk. During catalysis, ATP synthesis in the catalytic domain of F(1) is coupled via a rotary mechanism of the central stalk subunits to proton translocation.</text>
</comment>
<dbReference type="InterPro" id="IPR000711">
    <property type="entry name" value="ATPase_OSCP/dsu"/>
</dbReference>
<evidence type="ECO:0000256" key="2">
    <source>
        <dbReference type="ARBA" id="ARBA00022448"/>
    </source>
</evidence>
<dbReference type="PROSITE" id="PS00389">
    <property type="entry name" value="ATPASE_DELTA"/>
    <property type="match status" value="1"/>
</dbReference>
<reference evidence="9" key="1">
    <citation type="submission" date="2016-10" db="EMBL/GenBank/DDBJ databases">
        <authorList>
            <person name="Varghese N."/>
            <person name="Submissions S."/>
        </authorList>
    </citation>
    <scope>NUCLEOTIDE SEQUENCE [LARGE SCALE GENOMIC DNA]</scope>
    <source>
        <strain evidence="9">DSM 24536</strain>
    </source>
</reference>
<dbReference type="EMBL" id="FNHH01000015">
    <property type="protein sequence ID" value="SDM55402.1"/>
    <property type="molecule type" value="Genomic_DNA"/>
</dbReference>
<dbReference type="GO" id="GO:0046933">
    <property type="term" value="F:proton-transporting ATP synthase activity, rotational mechanism"/>
    <property type="evidence" value="ECO:0007669"/>
    <property type="project" value="UniProtKB-UniRule"/>
</dbReference>
<dbReference type="InterPro" id="IPR026015">
    <property type="entry name" value="ATP_synth_OSCP/delta_N_sf"/>
</dbReference>
<dbReference type="GO" id="GO:0045259">
    <property type="term" value="C:proton-transporting ATP synthase complex"/>
    <property type="evidence" value="ECO:0007669"/>
    <property type="project" value="UniProtKB-KW"/>
</dbReference>
<keyword evidence="7" id="KW-0139">CF(1)</keyword>
<accession>A0A1G9U6C2</accession>
<dbReference type="STRING" id="990371.SAMN05421813_11564"/>
<comment type="subcellular location">
    <subcellularLocation>
        <location evidence="7">Cell membrane</location>
        <topology evidence="7">Peripheral membrane protein</topology>
    </subcellularLocation>
    <subcellularLocation>
        <location evidence="1">Membrane</location>
    </subcellularLocation>
</comment>
<keyword evidence="3 7" id="KW-0375">Hydrogen ion transport</keyword>
<dbReference type="NCBIfam" id="TIGR01145">
    <property type="entry name" value="ATP_synt_delta"/>
    <property type="match status" value="1"/>
</dbReference>
<proteinExistence type="inferred from homology"/>
<keyword evidence="4 7" id="KW-0406">Ion transport</keyword>
<comment type="similarity">
    <text evidence="7">Belongs to the ATPase delta chain family.</text>
</comment>
<keyword evidence="5 7" id="KW-0472">Membrane</keyword>
<dbReference type="SUPFAM" id="SSF47928">
    <property type="entry name" value="N-terminal domain of the delta subunit of the F1F0-ATP synthase"/>
    <property type="match status" value="1"/>
</dbReference>
<evidence type="ECO:0000256" key="7">
    <source>
        <dbReference type="HAMAP-Rule" id="MF_01416"/>
    </source>
</evidence>
<dbReference type="GO" id="GO:0005886">
    <property type="term" value="C:plasma membrane"/>
    <property type="evidence" value="ECO:0007669"/>
    <property type="project" value="UniProtKB-SubCell"/>
</dbReference>
<evidence type="ECO:0000256" key="4">
    <source>
        <dbReference type="ARBA" id="ARBA00023065"/>
    </source>
</evidence>
<dbReference type="PRINTS" id="PR00125">
    <property type="entry name" value="ATPASEDELTA"/>
</dbReference>
<evidence type="ECO:0000256" key="6">
    <source>
        <dbReference type="ARBA" id="ARBA00023310"/>
    </source>
</evidence>